<dbReference type="EMBL" id="CP000252">
    <property type="protein sequence ID" value="ABC78012.1"/>
    <property type="molecule type" value="Genomic_DNA"/>
</dbReference>
<feature type="domain" description="HTH luxR-type" evidence="2">
    <location>
        <begin position="650"/>
        <end position="715"/>
    </location>
</feature>
<dbReference type="Gene3D" id="1.10.10.10">
    <property type="entry name" value="Winged helix-like DNA-binding domain superfamily/Winged helix DNA-binding domain"/>
    <property type="match status" value="1"/>
</dbReference>
<dbReference type="Pfam" id="PF13426">
    <property type="entry name" value="PAS_9"/>
    <property type="match status" value="2"/>
</dbReference>
<dbReference type="SUPFAM" id="SSF55785">
    <property type="entry name" value="PYP-like sensor domain (PAS domain)"/>
    <property type="match status" value="4"/>
</dbReference>
<proteinExistence type="predicted"/>
<dbReference type="SMART" id="SM00086">
    <property type="entry name" value="PAC"/>
    <property type="match status" value="3"/>
</dbReference>
<dbReference type="InterPro" id="IPR036388">
    <property type="entry name" value="WH-like_DNA-bd_sf"/>
</dbReference>
<dbReference type="InterPro" id="IPR000700">
    <property type="entry name" value="PAS-assoc_C"/>
</dbReference>
<accession>Q2LVA5</accession>
<dbReference type="eggNOG" id="COG2197">
    <property type="taxonomic scope" value="Bacteria"/>
</dbReference>
<protein>
    <submittedName>
        <fullName evidence="5">Sensory domain linked to a LuxR regulatory protein</fullName>
    </submittedName>
</protein>
<dbReference type="SUPFAM" id="SSF46894">
    <property type="entry name" value="C-terminal effector domain of the bipartite response regulators"/>
    <property type="match status" value="1"/>
</dbReference>
<dbReference type="InterPro" id="IPR052155">
    <property type="entry name" value="Biofilm_reg_signaling"/>
</dbReference>
<organism evidence="5 6">
    <name type="scientific">Syntrophus aciditrophicus (strain SB)</name>
    <dbReference type="NCBI Taxonomy" id="56780"/>
    <lineage>
        <taxon>Bacteria</taxon>
        <taxon>Pseudomonadati</taxon>
        <taxon>Thermodesulfobacteriota</taxon>
        <taxon>Syntrophia</taxon>
        <taxon>Syntrophales</taxon>
        <taxon>Syntrophaceae</taxon>
        <taxon>Syntrophus</taxon>
    </lineage>
</organism>
<dbReference type="Gene3D" id="3.30.450.20">
    <property type="entry name" value="PAS domain"/>
    <property type="match status" value="4"/>
</dbReference>
<evidence type="ECO:0000313" key="5">
    <source>
        <dbReference type="EMBL" id="ABC78012.1"/>
    </source>
</evidence>
<dbReference type="CDD" id="cd06170">
    <property type="entry name" value="LuxR_C_like"/>
    <property type="match status" value="1"/>
</dbReference>
<dbReference type="Pfam" id="PF13188">
    <property type="entry name" value="PAS_8"/>
    <property type="match status" value="2"/>
</dbReference>
<dbReference type="InterPro" id="IPR000792">
    <property type="entry name" value="Tscrpt_reg_LuxR_C"/>
</dbReference>
<dbReference type="HOGENOM" id="CLU_385841_0_0_7"/>
<dbReference type="AlphaFoldDB" id="Q2LVA5"/>
<keyword evidence="1" id="KW-0175">Coiled coil</keyword>
<feature type="domain" description="PAC" evidence="4">
    <location>
        <begin position="261"/>
        <end position="313"/>
    </location>
</feature>
<keyword evidence="6" id="KW-1185">Reference proteome</keyword>
<feature type="domain" description="PAC" evidence="4">
    <location>
        <begin position="515"/>
        <end position="567"/>
    </location>
</feature>
<dbReference type="InParanoid" id="Q2LVA5"/>
<dbReference type="STRING" id="56780.SYN_00715"/>
<evidence type="ECO:0000256" key="1">
    <source>
        <dbReference type="SAM" id="Coils"/>
    </source>
</evidence>
<feature type="domain" description="PAS" evidence="3">
    <location>
        <begin position="68"/>
        <end position="138"/>
    </location>
</feature>
<name>Q2LVA5_SYNAS</name>
<dbReference type="InterPro" id="IPR001610">
    <property type="entry name" value="PAC"/>
</dbReference>
<evidence type="ECO:0000313" key="6">
    <source>
        <dbReference type="Proteomes" id="UP000001933"/>
    </source>
</evidence>
<dbReference type="PRINTS" id="PR00038">
    <property type="entry name" value="HTHLUXR"/>
</dbReference>
<dbReference type="InterPro" id="IPR035965">
    <property type="entry name" value="PAS-like_dom_sf"/>
</dbReference>
<dbReference type="PROSITE" id="PS50113">
    <property type="entry name" value="PAC"/>
    <property type="match status" value="3"/>
</dbReference>
<dbReference type="NCBIfam" id="TIGR00229">
    <property type="entry name" value="sensory_box"/>
    <property type="match status" value="4"/>
</dbReference>
<dbReference type="InterPro" id="IPR000014">
    <property type="entry name" value="PAS"/>
</dbReference>
<dbReference type="KEGG" id="sat:SYN_00715"/>
<feature type="coiled-coil region" evidence="1">
    <location>
        <begin position="34"/>
        <end position="71"/>
    </location>
</feature>
<dbReference type="SMART" id="SM00091">
    <property type="entry name" value="PAS"/>
    <property type="match status" value="4"/>
</dbReference>
<dbReference type="PANTHER" id="PTHR44757:SF2">
    <property type="entry name" value="BIOFILM ARCHITECTURE MAINTENANCE PROTEIN MBAA"/>
    <property type="match status" value="1"/>
</dbReference>
<dbReference type="PROSITE" id="PS50043">
    <property type="entry name" value="HTH_LUXR_2"/>
    <property type="match status" value="1"/>
</dbReference>
<gene>
    <name evidence="5" type="ORF">SYN_00715</name>
</gene>
<feature type="domain" description="PAC" evidence="4">
    <location>
        <begin position="388"/>
        <end position="440"/>
    </location>
</feature>
<sequence length="716" mass="81623">MTSTRKFIHKASLREKAEEQLKMKNEEIAVPQTAAQIKELIHELQAKQIELEIQNQELKQANSELDASQKMYKGIYELAPVGYLTLDRHGVIRKSNLTGANIIGMGRSRLINRQFALFLPEENRLFFKDFLNRIFATKTSKSCELTLQNLIIAGIVAIPSEGGNECYLVLGDITDRKQAGEALAKSEMLYRNLFENSPIGMFQYSHIEKRLLRVNAAYAKMLGYESPEEMVSAITDVTTQIHNDPQNHINVLAALKERDWFYGEQPLLHKDGSVIIAKVAVRKVLKADGTIDYTDGFVEDVTEQRRLEETEKKHLDEITDLYENAPCGYHSSAKDGTILRMNQTELSWLGYSRDEVIGRMKLMDLLSPDEIEHFHQVFPVLMKQGQLHDLEGKFIRKDGSIFHALITVTAIYDENGDYLMDRVSVFNNTERNRAEQALAENEALYRNLFANASIGMFQTTLEGRFLRINRAYATMLGYESPEEVIATFTNTATQLHADPRNRAELLSALERQDWFYAEQPYLRKDGSIMIGKLAVRKVVAQDGTTSYLEGIVEDITERKKAGEALIKNERELRIKAQNLTDVNTTMKVLLNSMENDQEKLKERFLDNIKAQVLPYLKKLKNTSLDDVQKGLIKIAETNLDEIASPFVQKLTSNYLNLTKTEIQIASLVREGKTSKEIAAILNSKKRVIDFHRENIRKKLGLNNKKGSLSILLRSYS</sequence>
<evidence type="ECO:0000259" key="2">
    <source>
        <dbReference type="PROSITE" id="PS50043"/>
    </source>
</evidence>
<dbReference type="Proteomes" id="UP000001933">
    <property type="component" value="Chromosome"/>
</dbReference>
<dbReference type="GO" id="GO:0006355">
    <property type="term" value="P:regulation of DNA-templated transcription"/>
    <property type="evidence" value="ECO:0007669"/>
    <property type="project" value="InterPro"/>
</dbReference>
<dbReference type="CDD" id="cd00130">
    <property type="entry name" value="PAS"/>
    <property type="match status" value="3"/>
</dbReference>
<evidence type="ECO:0000259" key="4">
    <source>
        <dbReference type="PROSITE" id="PS50113"/>
    </source>
</evidence>
<dbReference type="SMART" id="SM00421">
    <property type="entry name" value="HTH_LUXR"/>
    <property type="match status" value="1"/>
</dbReference>
<dbReference type="Pfam" id="PF00196">
    <property type="entry name" value="GerE"/>
    <property type="match status" value="1"/>
</dbReference>
<feature type="domain" description="PAS" evidence="3">
    <location>
        <begin position="441"/>
        <end position="482"/>
    </location>
</feature>
<dbReference type="GO" id="GO:0003677">
    <property type="term" value="F:DNA binding"/>
    <property type="evidence" value="ECO:0007669"/>
    <property type="project" value="InterPro"/>
</dbReference>
<dbReference type="PANTHER" id="PTHR44757">
    <property type="entry name" value="DIGUANYLATE CYCLASE DGCP"/>
    <property type="match status" value="1"/>
</dbReference>
<evidence type="ECO:0000259" key="3">
    <source>
        <dbReference type="PROSITE" id="PS50112"/>
    </source>
</evidence>
<dbReference type="InterPro" id="IPR016032">
    <property type="entry name" value="Sig_transdc_resp-reg_C-effctor"/>
</dbReference>
<feature type="domain" description="PAS" evidence="3">
    <location>
        <begin position="314"/>
        <end position="385"/>
    </location>
</feature>
<reference evidence="5 6" key="1">
    <citation type="journal article" date="2007" name="Proc. Natl. Acad. Sci. U.S.A.">
        <title>The genome of Syntrophus aciditrophicus: life at the thermodynamic limit of microbial growth.</title>
        <authorList>
            <person name="McInerney M.J."/>
            <person name="Rohlin L."/>
            <person name="Mouttaki H."/>
            <person name="Kim U."/>
            <person name="Krupp R.S."/>
            <person name="Rios-Hernandez L."/>
            <person name="Sieber J."/>
            <person name="Struchtemeyer C.G."/>
            <person name="Bhattacharyya A."/>
            <person name="Campbell J.W."/>
            <person name="Gunsalus R.P."/>
        </authorList>
    </citation>
    <scope>NUCLEOTIDE SEQUENCE [LARGE SCALE GENOMIC DNA]</scope>
    <source>
        <strain evidence="5 6">SB</strain>
    </source>
</reference>
<dbReference type="PROSITE" id="PS50112">
    <property type="entry name" value="PAS"/>
    <property type="match status" value="3"/>
</dbReference>